<dbReference type="GO" id="GO:0000301">
    <property type="term" value="P:retrograde transport, vesicle recycling within Golgi"/>
    <property type="evidence" value="ECO:0000318"/>
    <property type="project" value="GO_Central"/>
</dbReference>
<dbReference type="InParanoid" id="A9UUU0"/>
<feature type="compositionally biased region" description="Polar residues" evidence="7">
    <location>
        <begin position="333"/>
        <end position="347"/>
    </location>
</feature>
<name>A9UUU0_MONBE</name>
<proteinExistence type="predicted"/>
<dbReference type="RefSeq" id="XP_001744075.1">
    <property type="nucleotide sequence ID" value="XM_001744023.1"/>
</dbReference>
<dbReference type="GeneID" id="5889664"/>
<dbReference type="EMBL" id="CH991546">
    <property type="protein sequence ID" value="EDQ90778.1"/>
    <property type="molecule type" value="Genomic_DNA"/>
</dbReference>
<evidence type="ECO:0000256" key="5">
    <source>
        <dbReference type="ARBA" id="ARBA00023054"/>
    </source>
</evidence>
<keyword evidence="5" id="KW-0175">Coiled coil</keyword>
<dbReference type="AlphaFoldDB" id="A9UUU0"/>
<feature type="region of interest" description="Disordered" evidence="7">
    <location>
        <begin position="235"/>
        <end position="262"/>
    </location>
</feature>
<evidence type="ECO:0000259" key="8">
    <source>
        <dbReference type="PROSITE" id="PS00028"/>
    </source>
</evidence>
<dbReference type="PANTHER" id="PTHR13815">
    <property type="entry name" value="GOLGIN-84"/>
    <property type="match status" value="1"/>
</dbReference>
<dbReference type="KEGG" id="mbr:MONBRDRAFT_23784"/>
<sequence length="595" mass="67773">MASLFTSLTMMLEDADRRAAHAMEEAERQARRRKIKDRALAGNPLSSGESGDDEESQQPHEEPDASAAEPTHGSTAQGEAQRTPSTTAPTLNLDSPESPARSKSVTADDSRELAGLRAENEMLQRELRALEAEIATSESRHAASQNTIGDLRRQLEQTEQRMKDLRRQRHDGDQSTEQLRADLRHAQDEIEQMRNQLQTAERSYEHLRRSMRSQEDAHRVAVDSFNSEIAHLQHKLEQSQAPANQTDLNSEASTDAPAASSLLQQAQQELEARVQELEQELQQTRGQLVAAQRQQQASQAELAEAQREFDDYKTKAQRILQAKEKQLQERTADNSMLDMSSALTQSSLNREEELRRLRDELHEAEAMRLEYERTIEELQQQQETDADMASQHFQDLEAALATSRLELGAATEQFERRVRALEQERDTLIREKQQHQSQVQELEGALDQHRTRLREAAATEHQATMASEAGSHVAELTRQLVAKQGQLEELRKDLSMARLEVDEERRKAQMATKLAQDRAANMAQWEETMQMEPLMQRDMLRNAHVSEMERRLQSAVSHLDAMRCVCVCVCARALSLSLFLDLHLRDKHTFGNLHE</sequence>
<dbReference type="Proteomes" id="UP000001357">
    <property type="component" value="Unassembled WGS sequence"/>
</dbReference>
<evidence type="ECO:0000256" key="1">
    <source>
        <dbReference type="ARBA" id="ARBA00004194"/>
    </source>
</evidence>
<dbReference type="GO" id="GO:0031985">
    <property type="term" value="C:Golgi cisterna"/>
    <property type="evidence" value="ECO:0000318"/>
    <property type="project" value="GO_Central"/>
</dbReference>
<evidence type="ECO:0000256" key="3">
    <source>
        <dbReference type="ARBA" id="ARBA00022989"/>
    </source>
</evidence>
<protein>
    <recommendedName>
        <fullName evidence="8">C2H2-type domain-containing protein</fullName>
    </recommendedName>
</protein>
<dbReference type="Gene3D" id="1.20.5.170">
    <property type="match status" value="1"/>
</dbReference>
<evidence type="ECO:0000256" key="4">
    <source>
        <dbReference type="ARBA" id="ARBA00023034"/>
    </source>
</evidence>
<organism evidence="9 10">
    <name type="scientific">Monosiga brevicollis</name>
    <name type="common">Choanoflagellate</name>
    <dbReference type="NCBI Taxonomy" id="81824"/>
    <lineage>
        <taxon>Eukaryota</taxon>
        <taxon>Choanoflagellata</taxon>
        <taxon>Craspedida</taxon>
        <taxon>Salpingoecidae</taxon>
        <taxon>Monosiga</taxon>
    </lineage>
</organism>
<dbReference type="PROSITE" id="PS00028">
    <property type="entry name" value="ZINC_FINGER_C2H2_1"/>
    <property type="match status" value="1"/>
</dbReference>
<keyword evidence="3" id="KW-1133">Transmembrane helix</keyword>
<evidence type="ECO:0000256" key="7">
    <source>
        <dbReference type="SAM" id="MobiDB-lite"/>
    </source>
</evidence>
<dbReference type="InterPro" id="IPR019177">
    <property type="entry name" value="Golgin_subfamily_A_member_5"/>
</dbReference>
<keyword evidence="6" id="KW-0472">Membrane</keyword>
<dbReference type="STRING" id="81824.A9UUU0"/>
<feature type="region of interest" description="Disordered" evidence="7">
    <location>
        <begin position="19"/>
        <end position="113"/>
    </location>
</feature>
<dbReference type="OMA" id="SSANFEH"/>
<evidence type="ECO:0000313" key="10">
    <source>
        <dbReference type="Proteomes" id="UP000001357"/>
    </source>
</evidence>
<evidence type="ECO:0000256" key="6">
    <source>
        <dbReference type="ARBA" id="ARBA00023136"/>
    </source>
</evidence>
<dbReference type="SUPFAM" id="SSF57997">
    <property type="entry name" value="Tropomyosin"/>
    <property type="match status" value="1"/>
</dbReference>
<reference evidence="9 10" key="1">
    <citation type="journal article" date="2008" name="Nature">
        <title>The genome of the choanoflagellate Monosiga brevicollis and the origin of metazoans.</title>
        <authorList>
            <consortium name="JGI Sequencing"/>
            <person name="King N."/>
            <person name="Westbrook M.J."/>
            <person name="Young S.L."/>
            <person name="Kuo A."/>
            <person name="Abedin M."/>
            <person name="Chapman J."/>
            <person name="Fairclough S."/>
            <person name="Hellsten U."/>
            <person name="Isogai Y."/>
            <person name="Letunic I."/>
            <person name="Marr M."/>
            <person name="Pincus D."/>
            <person name="Putnam N."/>
            <person name="Rokas A."/>
            <person name="Wright K.J."/>
            <person name="Zuzow R."/>
            <person name="Dirks W."/>
            <person name="Good M."/>
            <person name="Goodstein D."/>
            <person name="Lemons D."/>
            <person name="Li W."/>
            <person name="Lyons J.B."/>
            <person name="Morris A."/>
            <person name="Nichols S."/>
            <person name="Richter D.J."/>
            <person name="Salamov A."/>
            <person name="Bork P."/>
            <person name="Lim W.A."/>
            <person name="Manning G."/>
            <person name="Miller W.T."/>
            <person name="McGinnis W."/>
            <person name="Shapiro H."/>
            <person name="Tjian R."/>
            <person name="Grigoriev I.V."/>
            <person name="Rokhsar D."/>
        </authorList>
    </citation>
    <scope>NUCLEOTIDE SEQUENCE [LARGE SCALE GENOMIC DNA]</scope>
    <source>
        <strain evidence="10">MX1 / ATCC 50154</strain>
    </source>
</reference>
<evidence type="ECO:0000313" key="9">
    <source>
        <dbReference type="EMBL" id="EDQ90778.1"/>
    </source>
</evidence>
<dbReference type="Pfam" id="PF09787">
    <property type="entry name" value="Golgin_A5"/>
    <property type="match status" value="1"/>
</dbReference>
<accession>A9UUU0</accession>
<feature type="region of interest" description="Disordered" evidence="7">
    <location>
        <begin position="326"/>
        <end position="349"/>
    </location>
</feature>
<keyword evidence="10" id="KW-1185">Reference proteome</keyword>
<feature type="compositionally biased region" description="Basic and acidic residues" evidence="7">
    <location>
        <begin position="19"/>
        <end position="29"/>
    </location>
</feature>
<keyword evidence="2" id="KW-0812">Transmembrane</keyword>
<keyword evidence="4" id="KW-0333">Golgi apparatus</keyword>
<dbReference type="PANTHER" id="PTHR13815:SF7">
    <property type="entry name" value="GOLGIN SUBFAMILY A MEMBER 5"/>
    <property type="match status" value="1"/>
</dbReference>
<dbReference type="InterPro" id="IPR013087">
    <property type="entry name" value="Znf_C2H2_type"/>
</dbReference>
<comment type="subcellular location">
    <subcellularLocation>
        <location evidence="1">Golgi apparatus membrane</location>
        <topology evidence="1">Single-pass membrane protein</topology>
    </subcellularLocation>
</comment>
<feature type="domain" description="C2H2-type" evidence="8">
    <location>
        <begin position="566"/>
        <end position="588"/>
    </location>
</feature>
<gene>
    <name evidence="9" type="ORF">MONBRDRAFT_23784</name>
</gene>
<feature type="compositionally biased region" description="Polar residues" evidence="7">
    <location>
        <begin position="72"/>
        <end position="105"/>
    </location>
</feature>
<feature type="compositionally biased region" description="Polar residues" evidence="7">
    <location>
        <begin position="238"/>
        <end position="253"/>
    </location>
</feature>
<evidence type="ECO:0000256" key="2">
    <source>
        <dbReference type="ARBA" id="ARBA00022692"/>
    </source>
</evidence>
<dbReference type="GO" id="GO:0007030">
    <property type="term" value="P:Golgi organization"/>
    <property type="evidence" value="ECO:0000318"/>
    <property type="project" value="GO_Central"/>
</dbReference>
<dbReference type="GO" id="GO:0000139">
    <property type="term" value="C:Golgi membrane"/>
    <property type="evidence" value="ECO:0000318"/>
    <property type="project" value="GO_Central"/>
</dbReference>